<feature type="compositionally biased region" description="Basic and acidic residues" evidence="1">
    <location>
        <begin position="419"/>
        <end position="439"/>
    </location>
</feature>
<proteinExistence type="predicted"/>
<keyword evidence="2" id="KW-0812">Transmembrane</keyword>
<evidence type="ECO:0000313" key="3">
    <source>
        <dbReference type="EMBL" id="KXT07433.1"/>
    </source>
</evidence>
<dbReference type="EMBL" id="LFZN01000002">
    <property type="protein sequence ID" value="KXT07433.1"/>
    <property type="molecule type" value="Genomic_DNA"/>
</dbReference>
<feature type="compositionally biased region" description="Polar residues" evidence="1">
    <location>
        <begin position="259"/>
        <end position="276"/>
    </location>
</feature>
<feature type="region of interest" description="Disordered" evidence="1">
    <location>
        <begin position="126"/>
        <end position="183"/>
    </location>
</feature>
<feature type="compositionally biased region" description="Basic and acidic residues" evidence="1">
    <location>
        <begin position="342"/>
        <end position="355"/>
    </location>
</feature>
<keyword evidence="2" id="KW-0472">Membrane</keyword>
<feature type="region of interest" description="Disordered" evidence="1">
    <location>
        <begin position="416"/>
        <end position="448"/>
    </location>
</feature>
<organism evidence="3 4">
    <name type="scientific">Pseudocercospora eumusae</name>
    <dbReference type="NCBI Taxonomy" id="321146"/>
    <lineage>
        <taxon>Eukaryota</taxon>
        <taxon>Fungi</taxon>
        <taxon>Dikarya</taxon>
        <taxon>Ascomycota</taxon>
        <taxon>Pezizomycotina</taxon>
        <taxon>Dothideomycetes</taxon>
        <taxon>Dothideomycetidae</taxon>
        <taxon>Mycosphaerellales</taxon>
        <taxon>Mycosphaerellaceae</taxon>
        <taxon>Pseudocercospora</taxon>
    </lineage>
</organism>
<feature type="compositionally biased region" description="Polar residues" evidence="1">
    <location>
        <begin position="144"/>
        <end position="167"/>
    </location>
</feature>
<accession>A0A139HYG7</accession>
<gene>
    <name evidence="3" type="ORF">AC578_540</name>
</gene>
<feature type="region of interest" description="Disordered" evidence="1">
    <location>
        <begin position="649"/>
        <end position="691"/>
    </location>
</feature>
<dbReference type="OrthoDB" id="10474237at2759"/>
<name>A0A139HYG7_9PEZI</name>
<reference evidence="3 4" key="1">
    <citation type="submission" date="2015-07" db="EMBL/GenBank/DDBJ databases">
        <title>Comparative genomics of the Sigatoka disease complex on banana suggests a link between parallel evolutionary changes in Pseudocercospora fijiensis and Pseudocercospora eumusae and increased virulence on the banana host.</title>
        <authorList>
            <person name="Chang T.-C."/>
            <person name="Salvucci A."/>
            <person name="Crous P.W."/>
            <person name="Stergiopoulos I."/>
        </authorList>
    </citation>
    <scope>NUCLEOTIDE SEQUENCE [LARGE SCALE GENOMIC DNA]</scope>
    <source>
        <strain evidence="3 4">CBS 114824</strain>
    </source>
</reference>
<keyword evidence="2" id="KW-1133">Transmembrane helix</keyword>
<evidence type="ECO:0000256" key="2">
    <source>
        <dbReference type="SAM" id="Phobius"/>
    </source>
</evidence>
<feature type="compositionally biased region" description="Low complexity" evidence="1">
    <location>
        <begin position="293"/>
        <end position="312"/>
    </location>
</feature>
<feature type="region of interest" description="Disordered" evidence="1">
    <location>
        <begin position="219"/>
        <end position="243"/>
    </location>
</feature>
<feature type="region of interest" description="Disordered" evidence="1">
    <location>
        <begin position="258"/>
        <end position="392"/>
    </location>
</feature>
<evidence type="ECO:0000313" key="4">
    <source>
        <dbReference type="Proteomes" id="UP000070133"/>
    </source>
</evidence>
<feature type="compositionally biased region" description="Basic and acidic residues" evidence="1">
    <location>
        <begin position="133"/>
        <end position="142"/>
    </location>
</feature>
<comment type="caution">
    <text evidence="3">The sequence shown here is derived from an EMBL/GenBank/DDBJ whole genome shotgun (WGS) entry which is preliminary data.</text>
</comment>
<sequence length="980" mass="105630">MDTSAFDEHPSAGHTEDVHASAVLQCPSEHLSLPVAAALAVVVHILRLAILVLALFACVVLYCFTLSWLVHLWLQTSLLTFAAALLRSCIGHEPALEAQRRVPLPSEQWLHEPEPELLLNAVEHVPNASGSPADRHEPKPLHQQEPSSSINPQKPHDTTLNISSTANLPGEPAHSQETAVKNEHAVSRKILHVPRPVLSDHEKKAAAQTSFIENMKAGTLTRAPQPSAEVPRPRTTGDATISRSNPFNVTAEQLAEASSFMSTASRKYKSKGSTGRSGPRSATPRVSNTRRFPAAQPQKPAPTAAPSVSTAPELVPPHIRKSMQAKAVRAESEDLQVTSDGKPMDVRQTLEKSEGDVAAGNGASSVSEEPGRTVTDEHDETQVEGDEKLKAGLSSEIQESAVNGLADTFNTDQETAFTEPEHEAVFSRKQPSHPERLDFYDSTPKLGRPASRAMTATALKAFQTTSSRAVDDRIDNARSIIEGFEAKQTSPRLSTTLFERPIRGVAQEVPLPTIAISRPSEDDLFAKDPRSDFIEGENTDADAMQEQASIQPGDGVVRHADKVIQEQADVKMAAENESSGIAHSPQYPPVEPSADAASTLEFTSDLIDLDVGGDTLTDSLYAESISSAPLRPSSEGSYALGPSALEATEAEATTHEQVPSTTPGWLSVGASDTVESSGIGSAAPLRPPGLENARPVNLDAFDALLSSGELPARSTSAKSAELLEDFSRTSPVPSQGREDTATAAETDVEFNKDDGDQTSLSTGGPVRDIEDDVPPKTATNASIGILNTSKRQAKEQKRLARDTLKEAWLDREEARTGVLGSNWTLARMQQLESTTRSYHKAREALASLMPSGHLNEEDSKYFPEFSPWSLTAPKFRPSGIKEIKARREANTSTSTFYEKPNNESSSDFDKLMENMMSARKLRNDIVAPNSNVAAHTSKAEAAAKLRRANLNYNSKRKALAAAFPDGVLPVELDAQFPGIF</sequence>
<dbReference type="AlphaFoldDB" id="A0A139HYG7"/>
<dbReference type="Proteomes" id="UP000070133">
    <property type="component" value="Unassembled WGS sequence"/>
</dbReference>
<feature type="compositionally biased region" description="Polar residues" evidence="1">
    <location>
        <begin position="655"/>
        <end position="664"/>
    </location>
</feature>
<feature type="region of interest" description="Disordered" evidence="1">
    <location>
        <begin position="726"/>
        <end position="780"/>
    </location>
</feature>
<protein>
    <submittedName>
        <fullName evidence="3">Uncharacterized protein</fullName>
    </submittedName>
</protein>
<feature type="transmembrane region" description="Helical" evidence="2">
    <location>
        <begin position="37"/>
        <end position="61"/>
    </location>
</feature>
<evidence type="ECO:0000256" key="1">
    <source>
        <dbReference type="SAM" id="MobiDB-lite"/>
    </source>
</evidence>
<keyword evidence="4" id="KW-1185">Reference proteome</keyword>
<feature type="region of interest" description="Disordered" evidence="1">
    <location>
        <begin position="573"/>
        <end position="594"/>
    </location>
</feature>